<organism evidence="1 2">
    <name type="scientific">Daphnia pulex</name>
    <name type="common">Water flea</name>
    <dbReference type="NCBI Taxonomy" id="6669"/>
    <lineage>
        <taxon>Eukaryota</taxon>
        <taxon>Metazoa</taxon>
        <taxon>Ecdysozoa</taxon>
        <taxon>Arthropoda</taxon>
        <taxon>Crustacea</taxon>
        <taxon>Branchiopoda</taxon>
        <taxon>Diplostraca</taxon>
        <taxon>Cladocera</taxon>
        <taxon>Anomopoda</taxon>
        <taxon>Daphniidae</taxon>
        <taxon>Daphnia</taxon>
    </lineage>
</organism>
<dbReference type="KEGG" id="dpx:DAPPUDRAFT_256603"/>
<dbReference type="EMBL" id="GL732617">
    <property type="protein sequence ID" value="EFX70827.1"/>
    <property type="molecule type" value="Genomic_DNA"/>
</dbReference>
<keyword evidence="2" id="KW-1185">Reference proteome</keyword>
<evidence type="ECO:0000313" key="1">
    <source>
        <dbReference type="EMBL" id="EFX70827.1"/>
    </source>
</evidence>
<dbReference type="AlphaFoldDB" id="E9HBR3"/>
<protein>
    <submittedName>
        <fullName evidence="1">Uncharacterized protein</fullName>
    </submittedName>
</protein>
<gene>
    <name evidence="1" type="ORF">DAPPUDRAFT_256603</name>
</gene>
<dbReference type="Proteomes" id="UP000000305">
    <property type="component" value="Unassembled WGS sequence"/>
</dbReference>
<sequence>MRLLGPQKHDGNEQELHSEFGNTKSEIITAPSINYDKGGGAKEIHTVGPSSTHDFSSIAAQLSSSSRLLFFLPPPPLPPVVHPLYPATPTQRSNKLLKYPLSLFSSSFPDAAVAIYMLGRRRASSLHIQRNPDPSTTTTINDDSTYSSRLADNNVSFYLTDGDEILWRDLFIVLNLVQ</sequence>
<evidence type="ECO:0000313" key="2">
    <source>
        <dbReference type="Proteomes" id="UP000000305"/>
    </source>
</evidence>
<name>E9HBR3_DAPPU</name>
<dbReference type="HOGENOM" id="CLU_1512155_0_0_1"/>
<accession>E9HBR3</accession>
<proteinExistence type="predicted"/>
<dbReference type="InParanoid" id="E9HBR3"/>
<reference evidence="1 2" key="1">
    <citation type="journal article" date="2011" name="Science">
        <title>The ecoresponsive genome of Daphnia pulex.</title>
        <authorList>
            <person name="Colbourne J.K."/>
            <person name="Pfrender M.E."/>
            <person name="Gilbert D."/>
            <person name="Thomas W.K."/>
            <person name="Tucker A."/>
            <person name="Oakley T.H."/>
            <person name="Tokishita S."/>
            <person name="Aerts A."/>
            <person name="Arnold G.J."/>
            <person name="Basu M.K."/>
            <person name="Bauer D.J."/>
            <person name="Caceres C.E."/>
            <person name="Carmel L."/>
            <person name="Casola C."/>
            <person name="Choi J.H."/>
            <person name="Detter J.C."/>
            <person name="Dong Q."/>
            <person name="Dusheyko S."/>
            <person name="Eads B.D."/>
            <person name="Frohlich T."/>
            <person name="Geiler-Samerotte K.A."/>
            <person name="Gerlach D."/>
            <person name="Hatcher P."/>
            <person name="Jogdeo S."/>
            <person name="Krijgsveld J."/>
            <person name="Kriventseva E.V."/>
            <person name="Kultz D."/>
            <person name="Laforsch C."/>
            <person name="Lindquist E."/>
            <person name="Lopez J."/>
            <person name="Manak J.R."/>
            <person name="Muller J."/>
            <person name="Pangilinan J."/>
            <person name="Patwardhan R.P."/>
            <person name="Pitluck S."/>
            <person name="Pritham E.J."/>
            <person name="Rechtsteiner A."/>
            <person name="Rho M."/>
            <person name="Rogozin I.B."/>
            <person name="Sakarya O."/>
            <person name="Salamov A."/>
            <person name="Schaack S."/>
            <person name="Shapiro H."/>
            <person name="Shiga Y."/>
            <person name="Skalitzky C."/>
            <person name="Smith Z."/>
            <person name="Souvorov A."/>
            <person name="Sung W."/>
            <person name="Tang Z."/>
            <person name="Tsuchiya D."/>
            <person name="Tu H."/>
            <person name="Vos H."/>
            <person name="Wang M."/>
            <person name="Wolf Y.I."/>
            <person name="Yamagata H."/>
            <person name="Yamada T."/>
            <person name="Ye Y."/>
            <person name="Shaw J.R."/>
            <person name="Andrews J."/>
            <person name="Crease T.J."/>
            <person name="Tang H."/>
            <person name="Lucas S.M."/>
            <person name="Robertson H.M."/>
            <person name="Bork P."/>
            <person name="Koonin E.V."/>
            <person name="Zdobnov E.M."/>
            <person name="Grigoriev I.V."/>
            <person name="Lynch M."/>
            <person name="Boore J.L."/>
        </authorList>
    </citation>
    <scope>NUCLEOTIDE SEQUENCE [LARGE SCALE GENOMIC DNA]</scope>
</reference>